<dbReference type="PhylomeDB" id="A0A061B572"/>
<name>A0A061B572_CYBFA</name>
<dbReference type="AlphaFoldDB" id="A0A061B572"/>
<proteinExistence type="predicted"/>
<reference evidence="2" key="1">
    <citation type="journal article" date="2014" name="Genome Announc.">
        <title>Genome sequence of the yeast Cyberlindnera fabianii (Hansenula fabianii).</title>
        <authorList>
            <person name="Freel K.C."/>
            <person name="Sarilar V."/>
            <person name="Neuveglise C."/>
            <person name="Devillers H."/>
            <person name="Friedrich A."/>
            <person name="Schacherer J."/>
        </authorList>
    </citation>
    <scope>NUCLEOTIDE SEQUENCE</scope>
    <source>
        <strain evidence="2">YJS4271</strain>
    </source>
</reference>
<protein>
    <submittedName>
        <fullName evidence="2">CYFA0S16e01794g1_1</fullName>
    </submittedName>
</protein>
<dbReference type="OrthoDB" id="4095569at2759"/>
<accession>A0A061B572</accession>
<organism evidence="2">
    <name type="scientific">Cyberlindnera fabianii</name>
    <name type="common">Yeast</name>
    <name type="synonym">Hansenula fabianii</name>
    <dbReference type="NCBI Taxonomy" id="36022"/>
    <lineage>
        <taxon>Eukaryota</taxon>
        <taxon>Fungi</taxon>
        <taxon>Dikarya</taxon>
        <taxon>Ascomycota</taxon>
        <taxon>Saccharomycotina</taxon>
        <taxon>Saccharomycetes</taxon>
        <taxon>Phaffomycetales</taxon>
        <taxon>Phaffomycetaceae</taxon>
        <taxon>Cyberlindnera</taxon>
    </lineage>
</organism>
<evidence type="ECO:0000256" key="1">
    <source>
        <dbReference type="SAM" id="MobiDB-lite"/>
    </source>
</evidence>
<sequence length="311" mass="34444">MTSPSLSPEPTVALQRSHSEDTLDSLDRAQELSTMQSTSTTLAETAFGRSFHEFNHVRTLPVTSPVLKRGLYVFSSEDSLLRYKTNNTDVVKGIGFPLFKAIQPTSLSFKKSSTIMTFYKYSSPSDKITYCRVFAKNMRDQYGVTRYILKFTPNGVEGADPSNFDVVIFSCTNAPINDCYYKGAKLRWIGSTLSEPIKSFKLLFLGKDTPSLCDGINMDTPLPNTEAKIDFNMTSTELPPLAGFCENIPASKRGLVQTADMKVIEAFEGSSKDSVHDVAESSLVCVCMAMLLEEQRKNMGSSKSYDTTMFG</sequence>
<gene>
    <name evidence="2" type="ORF">CYFA0S_16e01794g</name>
</gene>
<dbReference type="EMBL" id="LK052901">
    <property type="protein sequence ID" value="CDR45077.1"/>
    <property type="molecule type" value="Genomic_DNA"/>
</dbReference>
<dbReference type="VEuPathDB" id="FungiDB:BON22_1375"/>
<evidence type="ECO:0000313" key="2">
    <source>
        <dbReference type="EMBL" id="CDR45077.1"/>
    </source>
</evidence>
<feature type="region of interest" description="Disordered" evidence="1">
    <location>
        <begin position="1"/>
        <end position="20"/>
    </location>
</feature>